<evidence type="ECO:0000256" key="2">
    <source>
        <dbReference type="ARBA" id="ARBA00023180"/>
    </source>
</evidence>
<keyword evidence="9" id="KW-1185">Reference proteome</keyword>
<dbReference type="InterPro" id="IPR044060">
    <property type="entry name" value="Bacterial_rp_domain"/>
</dbReference>
<dbReference type="NCBIfam" id="TIGR04183">
    <property type="entry name" value="Por_Secre_tail"/>
    <property type="match status" value="1"/>
</dbReference>
<dbReference type="PANTHER" id="PTHR45867">
    <property type="entry name" value="PURPLE ACID PHOSPHATASE"/>
    <property type="match status" value="1"/>
</dbReference>
<gene>
    <name evidence="8" type="ORF">F0P94_08460</name>
</gene>
<feature type="region of interest" description="Disordered" evidence="3">
    <location>
        <begin position="94"/>
        <end position="113"/>
    </location>
</feature>
<evidence type="ECO:0000259" key="5">
    <source>
        <dbReference type="Pfam" id="PF16656"/>
    </source>
</evidence>
<dbReference type="Gene3D" id="2.60.120.260">
    <property type="entry name" value="Galactose-binding domain-like"/>
    <property type="match status" value="1"/>
</dbReference>
<dbReference type="Pfam" id="PF18998">
    <property type="entry name" value="Flg_new_2"/>
    <property type="match status" value="3"/>
</dbReference>
<dbReference type="Pfam" id="PF18962">
    <property type="entry name" value="Por_Secre_tail"/>
    <property type="match status" value="1"/>
</dbReference>
<organism evidence="8 9">
    <name type="scientific">Adhaeribacter soli</name>
    <dbReference type="NCBI Taxonomy" id="2607655"/>
    <lineage>
        <taxon>Bacteria</taxon>
        <taxon>Pseudomonadati</taxon>
        <taxon>Bacteroidota</taxon>
        <taxon>Cytophagia</taxon>
        <taxon>Cytophagales</taxon>
        <taxon>Hymenobacteraceae</taxon>
        <taxon>Adhaeribacter</taxon>
    </lineage>
</organism>
<dbReference type="Proteomes" id="UP000326570">
    <property type="component" value="Unassembled WGS sequence"/>
</dbReference>
<feature type="domain" description="Bacterial repeat" evidence="7">
    <location>
        <begin position="235"/>
        <end position="304"/>
    </location>
</feature>
<feature type="domain" description="Bacterial repeat" evidence="7">
    <location>
        <begin position="161"/>
        <end position="229"/>
    </location>
</feature>
<dbReference type="GO" id="GO:0003993">
    <property type="term" value="F:acid phosphatase activity"/>
    <property type="evidence" value="ECO:0007669"/>
    <property type="project" value="InterPro"/>
</dbReference>
<evidence type="ECO:0000313" key="9">
    <source>
        <dbReference type="Proteomes" id="UP000326570"/>
    </source>
</evidence>
<evidence type="ECO:0000256" key="3">
    <source>
        <dbReference type="SAM" id="MobiDB-lite"/>
    </source>
</evidence>
<dbReference type="Gene3D" id="2.60.40.380">
    <property type="entry name" value="Purple acid phosphatase-like, N-terminal"/>
    <property type="match status" value="1"/>
</dbReference>
<feature type="domain" description="Calcineurin-like phosphoesterase" evidence="4">
    <location>
        <begin position="645"/>
        <end position="852"/>
    </location>
</feature>
<feature type="domain" description="Bacterial repeat" evidence="7">
    <location>
        <begin position="309"/>
        <end position="379"/>
    </location>
</feature>
<dbReference type="SUPFAM" id="SSF49363">
    <property type="entry name" value="Purple acid phosphatase, N-terminal domain"/>
    <property type="match status" value="1"/>
</dbReference>
<dbReference type="SUPFAM" id="SSF56300">
    <property type="entry name" value="Metallo-dependent phosphatases"/>
    <property type="match status" value="1"/>
</dbReference>
<dbReference type="InterPro" id="IPR029052">
    <property type="entry name" value="Metallo-depent_PP-like"/>
</dbReference>
<reference evidence="8 9" key="1">
    <citation type="submission" date="2019-09" db="EMBL/GenBank/DDBJ databases">
        <title>Genome sequence of Adhaeribacter sp. M2.</title>
        <authorList>
            <person name="Srinivasan S."/>
        </authorList>
    </citation>
    <scope>NUCLEOTIDE SEQUENCE [LARGE SCALE GENOMIC DNA]</scope>
    <source>
        <strain evidence="8 9">M2</strain>
    </source>
</reference>
<keyword evidence="1" id="KW-0732">Signal</keyword>
<proteinExistence type="predicted"/>
<dbReference type="InterPro" id="IPR015914">
    <property type="entry name" value="PAPs_N"/>
</dbReference>
<feature type="domain" description="Secretion system C-terminal sorting" evidence="6">
    <location>
        <begin position="1059"/>
        <end position="1130"/>
    </location>
</feature>
<sequence>MKNIPKVSKLFFDYFKRSARFIIVCFLFTGVCKGQAGEITGLNLINANTNLPIRGLVSGDVLNLATLPTRKLNIQAVTNPSLVGSVVFNLSGQQSKTRSDDSGPHYSLQGDSNGDYSSWTPAVGSYTLKAQSFSGSNGIGTAGTAILISFTVIDQIAPQQYSMSVSVNGSGTVSQSSNQTSYTRGATVTLTATPGPGSQFTGWSGDAAGNTNPLTVTMDSDKVITATFSGLPEQYNLNVTANGSGTVAKSPNQTTYSSGTSVTLTATPNSGYKFSGWSGDVTGTTNPVTITMSSDNNITATFTPSVTQYNLNITTKGSGTVTKSPDQASYAQGTAVLLTATPNAGAAFTGWSGDATGKTNPLTVTMNSNKNLAATFAQADPGVLLPFGSVWKYHDLGTNLGTTWSTPSFNDTNWKSGPAKLGYGISDAATVVSYGSSSSARYITTYFRKSITIADINQFGSYTGSVKRDDAVRIFINGTEVYRNNLPGGTVSYSTLASSSTDGITAHNFTINRSAFVTGTNVIAVEIHQVSQTSSDLAFDLKIVGEPLKLTRGPYLQMGNQSGVTLRWRTNVPSDSKIEVGTAPGTYTLSTTNPVITTEHEVRIDGLVPNTRYYYRFGSSRDVLQNGVDNYFKTAPPATSTDKVRVAVFGDCGLDKNGSQAATLNSYLKHTGSNPAELMLLLGDNAYNDGTDSEYQSKFFNPYGSSILKNHIILPTPGNHDYGNQASRTDPYYKIFSMPTAAECGGVASGTKAFYSYDWGNIHFISLDSYGTESPGSTRLYDTLGTQVQWLKKDLAATDKKWIVAFWHHPPYSMGGHNSDTEDQMVKIRQNFIRILERGGVDLVLCGHSHVYERSYLLNNHYGNEKSFSKAIHAKSTSSARYDGTTDSCPYVTVTGAKNHGTVYVVSGSAGAADGSIASAWPHNAMPYSFNRGGMLYLEVTNNRLDGKFLRQDGVVADQFTIMQNVNKTSTKTAAYNTAVKLTASWVGSYKWSTGETTKSITVTATKDTTYRVTDSNNCLTDVFDIRVTSSGKVAASSKGKVAGETKNRKRNNSDFLRIYPSKVQRGTNITVETNPAEEMAIRITDSNGTLIRAANFFGTTTIETSNLAAGVYFVQIYGKDKVKTQKVVVTN</sequence>
<dbReference type="Pfam" id="PF16656">
    <property type="entry name" value="Pur_ac_phosph_N"/>
    <property type="match status" value="1"/>
</dbReference>
<feature type="domain" description="Purple acid phosphatase N-terminal" evidence="5">
    <location>
        <begin position="555"/>
        <end position="621"/>
    </location>
</feature>
<dbReference type="GO" id="GO:0046872">
    <property type="term" value="F:metal ion binding"/>
    <property type="evidence" value="ECO:0007669"/>
    <property type="project" value="InterPro"/>
</dbReference>
<dbReference type="AlphaFoldDB" id="A0A5N1IY15"/>
<evidence type="ECO:0000259" key="7">
    <source>
        <dbReference type="Pfam" id="PF18998"/>
    </source>
</evidence>
<name>A0A5N1IY15_9BACT</name>
<dbReference type="InterPro" id="IPR004843">
    <property type="entry name" value="Calcineurin-like_PHP"/>
</dbReference>
<evidence type="ECO:0000259" key="6">
    <source>
        <dbReference type="Pfam" id="PF18962"/>
    </source>
</evidence>
<accession>A0A5N1IY15</accession>
<dbReference type="InterPro" id="IPR026444">
    <property type="entry name" value="Secre_tail"/>
</dbReference>
<dbReference type="EMBL" id="VTWT01000004">
    <property type="protein sequence ID" value="KAA9338817.1"/>
    <property type="molecule type" value="Genomic_DNA"/>
</dbReference>
<comment type="caution">
    <text evidence="8">The sequence shown here is derived from an EMBL/GenBank/DDBJ whole genome shotgun (WGS) entry which is preliminary data.</text>
</comment>
<dbReference type="InterPro" id="IPR041792">
    <property type="entry name" value="MPP_PAP"/>
</dbReference>
<dbReference type="Gene3D" id="3.60.21.10">
    <property type="match status" value="1"/>
</dbReference>
<dbReference type="InterPro" id="IPR008963">
    <property type="entry name" value="Purple_acid_Pase-like_N"/>
</dbReference>
<evidence type="ECO:0000259" key="4">
    <source>
        <dbReference type="Pfam" id="PF00149"/>
    </source>
</evidence>
<dbReference type="PANTHER" id="PTHR45867:SF3">
    <property type="entry name" value="ACID PHOSPHATASE TYPE 7"/>
    <property type="match status" value="1"/>
</dbReference>
<dbReference type="Pfam" id="PF00149">
    <property type="entry name" value="Metallophos"/>
    <property type="match status" value="1"/>
</dbReference>
<keyword evidence="2" id="KW-0325">Glycoprotein</keyword>
<dbReference type="CDD" id="cd00839">
    <property type="entry name" value="MPP_PAPs"/>
    <property type="match status" value="1"/>
</dbReference>
<evidence type="ECO:0000256" key="1">
    <source>
        <dbReference type="ARBA" id="ARBA00022729"/>
    </source>
</evidence>
<evidence type="ECO:0000313" key="8">
    <source>
        <dbReference type="EMBL" id="KAA9338817.1"/>
    </source>
</evidence>
<protein>
    <submittedName>
        <fullName evidence="8">T9SS type A sorting domain-containing protein</fullName>
    </submittedName>
</protein>